<protein>
    <submittedName>
        <fullName evidence="1">Uncharacterized protein</fullName>
    </submittedName>
</protein>
<sequence>MGDEEETGSIVHLTDVEVEFARGLVVRVRWARGRDDGFPSSEWSTKERLADALVLGNQDYLAAQGYRMSPALDRVCAGMVSRYGDRIAWLHKVGTLLNRRIRRLR</sequence>
<accession>A0A9W6RB85</accession>
<evidence type="ECO:0000313" key="1">
    <source>
        <dbReference type="EMBL" id="GLY72736.1"/>
    </source>
</evidence>
<dbReference type="RefSeq" id="WP_285617888.1">
    <property type="nucleotide sequence ID" value="NZ_BSTJ01000001.1"/>
</dbReference>
<comment type="caution">
    <text evidence="1">The sequence shown here is derived from an EMBL/GenBank/DDBJ whole genome shotgun (WGS) entry which is preliminary data.</text>
</comment>
<organism evidence="1 2">
    <name type="scientific">Actinoallomurus iriomotensis</name>
    <dbReference type="NCBI Taxonomy" id="478107"/>
    <lineage>
        <taxon>Bacteria</taxon>
        <taxon>Bacillati</taxon>
        <taxon>Actinomycetota</taxon>
        <taxon>Actinomycetes</taxon>
        <taxon>Streptosporangiales</taxon>
        <taxon>Thermomonosporaceae</taxon>
        <taxon>Actinoallomurus</taxon>
    </lineage>
</organism>
<dbReference type="Proteomes" id="UP001165135">
    <property type="component" value="Unassembled WGS sequence"/>
</dbReference>
<gene>
    <name evidence="1" type="ORF">Airi01_010030</name>
</gene>
<dbReference type="AlphaFoldDB" id="A0A9W6RB85"/>
<dbReference type="EMBL" id="BSTJ01000001">
    <property type="protein sequence ID" value="GLY72736.1"/>
    <property type="molecule type" value="Genomic_DNA"/>
</dbReference>
<name>A0A9W6RB85_9ACTN</name>
<reference evidence="1" key="1">
    <citation type="submission" date="2023-03" db="EMBL/GenBank/DDBJ databases">
        <title>Actinoallomurus iriomotensis NBRC 103681.</title>
        <authorList>
            <person name="Ichikawa N."/>
            <person name="Sato H."/>
            <person name="Tonouchi N."/>
        </authorList>
    </citation>
    <scope>NUCLEOTIDE SEQUENCE</scope>
    <source>
        <strain evidence="1">NBRC 103681</strain>
    </source>
</reference>
<proteinExistence type="predicted"/>
<evidence type="ECO:0000313" key="2">
    <source>
        <dbReference type="Proteomes" id="UP001165135"/>
    </source>
</evidence>